<evidence type="ECO:0000256" key="5">
    <source>
        <dbReference type="ARBA" id="ARBA00023136"/>
    </source>
</evidence>
<dbReference type="GeneID" id="73902201"/>
<protein>
    <recommendedName>
        <fullName evidence="8">Fluoride-specific ion channel FluC</fullName>
    </recommendedName>
</protein>
<keyword evidence="5 8" id="KW-0472">Membrane</keyword>
<dbReference type="Pfam" id="PF02537">
    <property type="entry name" value="CRCB"/>
    <property type="match status" value="1"/>
</dbReference>
<evidence type="ECO:0000256" key="6">
    <source>
        <dbReference type="ARBA" id="ARBA00035120"/>
    </source>
</evidence>
<evidence type="ECO:0000256" key="3">
    <source>
        <dbReference type="ARBA" id="ARBA00022692"/>
    </source>
</evidence>
<feature type="transmembrane region" description="Helical" evidence="8">
    <location>
        <begin position="108"/>
        <end position="131"/>
    </location>
</feature>
<evidence type="ECO:0000313" key="9">
    <source>
        <dbReference type="EMBL" id="MFC3959576.1"/>
    </source>
</evidence>
<reference evidence="9 10" key="1">
    <citation type="journal article" date="2019" name="Int. J. Syst. Evol. Microbiol.">
        <title>The Global Catalogue of Microorganisms (GCM) 10K type strain sequencing project: providing services to taxonomists for standard genome sequencing and annotation.</title>
        <authorList>
            <consortium name="The Broad Institute Genomics Platform"/>
            <consortium name="The Broad Institute Genome Sequencing Center for Infectious Disease"/>
            <person name="Wu L."/>
            <person name="Ma J."/>
        </authorList>
    </citation>
    <scope>NUCLEOTIDE SEQUENCE [LARGE SCALE GENOMIC DNA]</scope>
    <source>
        <strain evidence="9 10">IBRC-M 10256</strain>
    </source>
</reference>
<dbReference type="GO" id="GO:0140114">
    <property type="term" value="P:cellular detoxification of fluoride"/>
    <property type="evidence" value="ECO:0007669"/>
    <property type="project" value="UniProtKB-UniRule"/>
</dbReference>
<keyword evidence="4 8" id="KW-1133">Transmembrane helix</keyword>
<keyword evidence="10" id="KW-1185">Reference proteome</keyword>
<dbReference type="GO" id="GO:0005886">
    <property type="term" value="C:plasma membrane"/>
    <property type="evidence" value="ECO:0007669"/>
    <property type="project" value="UniProtKB-SubCell"/>
</dbReference>
<keyword evidence="8" id="KW-0406">Ion transport</keyword>
<evidence type="ECO:0000256" key="7">
    <source>
        <dbReference type="ARBA" id="ARBA00035585"/>
    </source>
</evidence>
<evidence type="ECO:0000256" key="4">
    <source>
        <dbReference type="ARBA" id="ARBA00022989"/>
    </source>
</evidence>
<comment type="caution">
    <text evidence="8">Lacks conserved residue(s) required for the propagation of feature annotation.</text>
</comment>
<feature type="transmembrane region" description="Helical" evidence="8">
    <location>
        <begin position="36"/>
        <end position="58"/>
    </location>
</feature>
<dbReference type="EMBL" id="JBHSAQ010000013">
    <property type="protein sequence ID" value="MFC3959576.1"/>
    <property type="molecule type" value="Genomic_DNA"/>
</dbReference>
<keyword evidence="2 8" id="KW-1003">Cell membrane</keyword>
<dbReference type="GO" id="GO:0062054">
    <property type="term" value="F:fluoride channel activity"/>
    <property type="evidence" value="ECO:0007669"/>
    <property type="project" value="UniProtKB-UniRule"/>
</dbReference>
<dbReference type="AlphaFoldDB" id="A0ABD5NRD1"/>
<comment type="subcellular location">
    <subcellularLocation>
        <location evidence="1 8">Cell membrane</location>
        <topology evidence="1 8">Multi-pass membrane protein</topology>
    </subcellularLocation>
</comment>
<dbReference type="Proteomes" id="UP001595846">
    <property type="component" value="Unassembled WGS sequence"/>
</dbReference>
<feature type="transmembrane region" description="Helical" evidence="8">
    <location>
        <begin position="70"/>
        <end position="88"/>
    </location>
</feature>
<keyword evidence="8" id="KW-0407">Ion channel</keyword>
<comment type="catalytic activity">
    <reaction evidence="7">
        <text>fluoride(in) = fluoride(out)</text>
        <dbReference type="Rhea" id="RHEA:76159"/>
        <dbReference type="ChEBI" id="CHEBI:17051"/>
    </reaction>
    <physiologicalReaction direction="left-to-right" evidence="7">
        <dbReference type="Rhea" id="RHEA:76160"/>
    </physiologicalReaction>
</comment>
<dbReference type="RefSeq" id="WP_256533089.1">
    <property type="nucleotide sequence ID" value="NZ_CP101824.1"/>
</dbReference>
<dbReference type="HAMAP" id="MF_00454">
    <property type="entry name" value="FluC"/>
    <property type="match status" value="1"/>
</dbReference>
<comment type="function">
    <text evidence="8">Fluoride-specific ion channel. Important for reducing fluoride concentration in the cell, thus reducing its toxicity.</text>
</comment>
<evidence type="ECO:0000256" key="1">
    <source>
        <dbReference type="ARBA" id="ARBA00004651"/>
    </source>
</evidence>
<comment type="similarity">
    <text evidence="6 8">Belongs to the fluoride channel Fluc/FEX (TC 1.A.43) family.</text>
</comment>
<organism evidence="9 10">
    <name type="scientific">Halovivax cerinus</name>
    <dbReference type="NCBI Taxonomy" id="1487865"/>
    <lineage>
        <taxon>Archaea</taxon>
        <taxon>Methanobacteriati</taxon>
        <taxon>Methanobacteriota</taxon>
        <taxon>Stenosarchaea group</taxon>
        <taxon>Halobacteria</taxon>
        <taxon>Halobacteriales</taxon>
        <taxon>Natrialbaceae</taxon>
        <taxon>Halovivax</taxon>
    </lineage>
</organism>
<feature type="transmembrane region" description="Helical" evidence="8">
    <location>
        <begin position="12"/>
        <end position="30"/>
    </location>
</feature>
<dbReference type="InterPro" id="IPR003691">
    <property type="entry name" value="FluC"/>
</dbReference>
<evidence type="ECO:0000256" key="8">
    <source>
        <dbReference type="HAMAP-Rule" id="MF_00454"/>
    </source>
</evidence>
<gene>
    <name evidence="8" type="primary">fluC</name>
    <name evidence="8" type="synonym">crcB</name>
    <name evidence="9" type="ORF">ACFOUR_14530</name>
</gene>
<proteinExistence type="inferred from homology"/>
<evidence type="ECO:0000256" key="2">
    <source>
        <dbReference type="ARBA" id="ARBA00022475"/>
    </source>
</evidence>
<accession>A0ABD5NRD1</accession>
<keyword evidence="8" id="KW-0813">Transport</keyword>
<evidence type="ECO:0000313" key="10">
    <source>
        <dbReference type="Proteomes" id="UP001595846"/>
    </source>
</evidence>
<sequence>MSSASVLGRLETAAIVAVGAFAGANLRFVAGDAVGSLGGTLAVNVLASLLLGFLVYEARYTGLVDRKSRLLFTTGFLSSLSTYSAFVLETATAGGSAGNGLALADPRVAIGYVGVTYVLGFAAVLVGRWFAGVVRNGREDAPAGGASA</sequence>
<keyword evidence="3 8" id="KW-0812">Transmembrane</keyword>
<comment type="caution">
    <text evidence="9">The sequence shown here is derived from an EMBL/GenBank/DDBJ whole genome shotgun (WGS) entry which is preliminary data.</text>
</comment>
<name>A0ABD5NRD1_9EURY</name>